<reference evidence="3" key="1">
    <citation type="submission" date="2024-04" db="EMBL/GenBank/DDBJ databases">
        <title>Salinicola lusitanus LLJ914,a marine bacterium isolated from the Okinawa Trough.</title>
        <authorList>
            <person name="Li J."/>
        </authorList>
    </citation>
    <scope>NUCLEOTIDE SEQUENCE [LARGE SCALE GENOMIC DNA]</scope>
</reference>
<evidence type="ECO:0000256" key="1">
    <source>
        <dbReference type="SAM" id="Coils"/>
    </source>
</evidence>
<name>A0AAW0NUJ5_9GOBI</name>
<proteinExistence type="predicted"/>
<feature type="coiled-coil region" evidence="1">
    <location>
        <begin position="66"/>
        <end position="166"/>
    </location>
</feature>
<gene>
    <name evidence="2" type="ORF">WMY93_017371</name>
</gene>
<dbReference type="EMBL" id="JBBPFD010000012">
    <property type="protein sequence ID" value="KAK7904764.1"/>
    <property type="molecule type" value="Genomic_DNA"/>
</dbReference>
<dbReference type="AlphaFoldDB" id="A0AAW0NUJ5"/>
<evidence type="ECO:0000313" key="2">
    <source>
        <dbReference type="EMBL" id="KAK7904764.1"/>
    </source>
</evidence>
<sequence>MRLTLADSRSTSTPTQLTTAAHTPVIEARSNVDEKRLILHAALDNFQKNLDRTSYTFEPVASIQAVQLEETKQKETERRVSELELQNSSLQSQLKEKDAENYQLQLHQNQLIVRIKELETELHVKKEEQSLADKASSTNLNENQKIREMQSEIEALDSKNKEIRRTHDKL</sequence>
<keyword evidence="1" id="KW-0175">Coiled coil</keyword>
<keyword evidence="3" id="KW-1185">Reference proteome</keyword>
<accession>A0AAW0NUJ5</accession>
<comment type="caution">
    <text evidence="2">The sequence shown here is derived from an EMBL/GenBank/DDBJ whole genome shotgun (WGS) entry which is preliminary data.</text>
</comment>
<organism evidence="2 3">
    <name type="scientific">Mugilogobius chulae</name>
    <name type="common">yellowstripe goby</name>
    <dbReference type="NCBI Taxonomy" id="88201"/>
    <lineage>
        <taxon>Eukaryota</taxon>
        <taxon>Metazoa</taxon>
        <taxon>Chordata</taxon>
        <taxon>Craniata</taxon>
        <taxon>Vertebrata</taxon>
        <taxon>Euteleostomi</taxon>
        <taxon>Actinopterygii</taxon>
        <taxon>Neopterygii</taxon>
        <taxon>Teleostei</taxon>
        <taxon>Neoteleostei</taxon>
        <taxon>Acanthomorphata</taxon>
        <taxon>Gobiaria</taxon>
        <taxon>Gobiiformes</taxon>
        <taxon>Gobioidei</taxon>
        <taxon>Gobiidae</taxon>
        <taxon>Gobionellinae</taxon>
        <taxon>Mugilogobius</taxon>
    </lineage>
</organism>
<dbReference type="Proteomes" id="UP001460270">
    <property type="component" value="Unassembled WGS sequence"/>
</dbReference>
<evidence type="ECO:0000313" key="3">
    <source>
        <dbReference type="Proteomes" id="UP001460270"/>
    </source>
</evidence>
<protein>
    <submittedName>
        <fullName evidence="2">Uncharacterized protein</fullName>
    </submittedName>
</protein>